<protein>
    <recommendedName>
        <fullName evidence="3">Secreted protein</fullName>
    </recommendedName>
</protein>
<evidence type="ECO:0000313" key="2">
    <source>
        <dbReference type="Proteomes" id="UP001501009"/>
    </source>
</evidence>
<comment type="caution">
    <text evidence="1">The sequence shown here is derived from an EMBL/GenBank/DDBJ whole genome shotgun (WGS) entry which is preliminary data.</text>
</comment>
<reference evidence="2" key="1">
    <citation type="journal article" date="2019" name="Int. J. Syst. Evol. Microbiol.">
        <title>The Global Catalogue of Microorganisms (GCM) 10K type strain sequencing project: providing services to taxonomists for standard genome sequencing and annotation.</title>
        <authorList>
            <consortium name="The Broad Institute Genomics Platform"/>
            <consortium name="The Broad Institute Genome Sequencing Center for Infectious Disease"/>
            <person name="Wu L."/>
            <person name="Ma J."/>
        </authorList>
    </citation>
    <scope>NUCLEOTIDE SEQUENCE [LARGE SCALE GENOMIC DNA]</scope>
    <source>
        <strain evidence="2">JCM 17138</strain>
    </source>
</reference>
<dbReference type="EMBL" id="BAABDE010000006">
    <property type="protein sequence ID" value="GAA3778354.1"/>
    <property type="molecule type" value="Genomic_DNA"/>
</dbReference>
<keyword evidence="2" id="KW-1185">Reference proteome</keyword>
<proteinExistence type="predicted"/>
<sequence>MLSTVTTTRLVLLSTAQAVPGTFALSTEALALFSWAVLKGVAVDAFALGTAIAAAATRPVVTAISRVRLAIPLRGVVRLILTFVPPKGKSVGPRGVGAREAQPGL</sequence>
<name>A0ABP7H071_9ACTN</name>
<organism evidence="1 2">
    <name type="scientific">Streptomyces coacervatus</name>
    <dbReference type="NCBI Taxonomy" id="647381"/>
    <lineage>
        <taxon>Bacteria</taxon>
        <taxon>Bacillati</taxon>
        <taxon>Actinomycetota</taxon>
        <taxon>Actinomycetes</taxon>
        <taxon>Kitasatosporales</taxon>
        <taxon>Streptomycetaceae</taxon>
        <taxon>Streptomyces</taxon>
    </lineage>
</organism>
<dbReference type="Proteomes" id="UP001501009">
    <property type="component" value="Unassembled WGS sequence"/>
</dbReference>
<accession>A0ABP7H071</accession>
<gene>
    <name evidence="1" type="ORF">GCM10022403_011330</name>
</gene>
<evidence type="ECO:0000313" key="1">
    <source>
        <dbReference type="EMBL" id="GAA3778354.1"/>
    </source>
</evidence>
<evidence type="ECO:0008006" key="3">
    <source>
        <dbReference type="Google" id="ProtNLM"/>
    </source>
</evidence>